<dbReference type="GeneID" id="89490877"/>
<evidence type="ECO:0000313" key="5">
    <source>
        <dbReference type="EMBL" id="MBX6983131.1"/>
    </source>
</evidence>
<dbReference type="EMBL" id="ABEXCJ050000001">
    <property type="protein sequence ID" value="EMR4588062.1"/>
    <property type="molecule type" value="Genomic_DNA"/>
</dbReference>
<dbReference type="EMBL" id="JARVQW010000002">
    <property type="protein sequence ID" value="MDH2305000.1"/>
    <property type="molecule type" value="Genomic_DNA"/>
</dbReference>
<reference evidence="6" key="3">
    <citation type="submission" date="2023-10" db="EMBL/GenBank/DDBJ databases">
        <title>Analysis of Resistance Genes of Carbapenem-resistant Providencia rettgeri.</title>
        <authorList>
            <person name="Liu M."/>
        </authorList>
    </citation>
    <scope>NUCLEOTIDE SEQUENCE</scope>
    <source>
        <strain evidence="6">QITACRE101</strain>
    </source>
</reference>
<evidence type="ECO:0000313" key="4">
    <source>
        <dbReference type="EMBL" id="MBX6982293.1"/>
    </source>
</evidence>
<dbReference type="OrthoDB" id="9935818at2"/>
<dbReference type="EMBL" id="ABEXCJ040000001">
    <property type="protein sequence ID" value="ELR5215875.1"/>
    <property type="molecule type" value="Genomic_DNA"/>
</dbReference>
<dbReference type="Proteomes" id="UP000824410">
    <property type="component" value="Unassembled WGS sequence"/>
</dbReference>
<name>A0A1J0EA67_PRORE</name>
<reference evidence="6" key="2">
    <citation type="submission" date="2023-04" db="EMBL/GenBank/DDBJ databases">
        <authorList>
            <person name="Li W."/>
        </authorList>
    </citation>
    <scope>NUCLEOTIDE SEQUENCE</scope>
    <source>
        <strain evidence="6">QITACRE101</strain>
    </source>
</reference>
<feature type="transmembrane region" description="Helical" evidence="1">
    <location>
        <begin position="27"/>
        <end position="45"/>
    </location>
</feature>
<sequence>MPSTAAGAIVGAAGGGAIGLMTGSFDYGVITGAIIGATVAVIASKDNNKKKVLLFILSFLTGVLISESVERIIVAETGYEIGKTLTAILVSALFISLLLIIASSETLTKAIRWLPRLIENNFSVLMSTLTEKWRGKK</sequence>
<evidence type="ECO:0000313" key="7">
    <source>
        <dbReference type="Proteomes" id="UP001162044"/>
    </source>
</evidence>
<dbReference type="Pfam" id="PF16931">
    <property type="entry name" value="Phage_holin_8"/>
    <property type="match status" value="1"/>
</dbReference>
<dbReference type="Proteomes" id="UP001162044">
    <property type="component" value="Unassembled WGS sequence"/>
</dbReference>
<feature type="transmembrane region" description="Helical" evidence="1">
    <location>
        <begin position="81"/>
        <end position="102"/>
    </location>
</feature>
<evidence type="ECO:0000256" key="1">
    <source>
        <dbReference type="SAM" id="Phobius"/>
    </source>
</evidence>
<keyword evidence="1" id="KW-0472">Membrane</keyword>
<proteinExistence type="predicted"/>
<reference evidence="3" key="4">
    <citation type="submission" date="2024-02" db="EMBL/GenBank/DDBJ databases">
        <authorList>
            <consortium name="Clinical and Environmental Microbiology Branch: Whole genome sequencing antimicrobial resistance pathogens in the healthcare setting"/>
        </authorList>
    </citation>
    <scope>NUCLEOTIDE SEQUENCE</scope>
    <source>
        <strain evidence="2">2020QW-00022</strain>
    </source>
</reference>
<comment type="caution">
    <text evidence="6">The sequence shown here is derived from an EMBL/GenBank/DDBJ whole genome shotgun (WGS) entry which is preliminary data.</text>
</comment>
<accession>A0A1J0EA67</accession>
<dbReference type="InterPro" id="IPR032637">
    <property type="entry name" value="Phage_holin-like"/>
</dbReference>
<reference evidence="4" key="1">
    <citation type="submission" date="2019-02" db="EMBL/GenBank/DDBJ databases">
        <title>Genomic characterization of isolates from hospital effluents in KZN, South Africa.</title>
        <authorList>
            <person name="Ntshobeni N."/>
            <person name="Allam M."/>
            <person name="Ismail A."/>
            <person name="Amoako D."/>
            <person name="Essack S."/>
            <person name="Chenia H."/>
        </authorList>
    </citation>
    <scope>NUCLEOTIDE SEQUENCE</scope>
    <source>
        <strain evidence="4">AFE97_S1</strain>
    </source>
</reference>
<dbReference type="RefSeq" id="WP_071548375.1">
    <property type="nucleotide sequence ID" value="NZ_ABEXOC020000006.1"/>
</dbReference>
<dbReference type="EMBL" id="SHDO01000026">
    <property type="protein sequence ID" value="MBX6982293.1"/>
    <property type="molecule type" value="Genomic_DNA"/>
</dbReference>
<feature type="transmembrane region" description="Helical" evidence="1">
    <location>
        <begin position="52"/>
        <end position="69"/>
    </location>
</feature>
<dbReference type="AlphaFoldDB" id="A0A1J0EA67"/>
<dbReference type="KEGG" id="prg:RB151_032360"/>
<evidence type="ECO:0000313" key="2">
    <source>
        <dbReference type="EMBL" id="ELR5215875.1"/>
    </source>
</evidence>
<protein>
    <submittedName>
        <fullName evidence="6">Holin</fullName>
    </submittedName>
</protein>
<dbReference type="EMBL" id="SHDO01000057">
    <property type="protein sequence ID" value="MBX6983131.1"/>
    <property type="molecule type" value="Genomic_DNA"/>
</dbReference>
<gene>
    <name evidence="4" type="ORF">EX242_18805</name>
    <name evidence="5" type="ORF">EX242_23100</name>
    <name evidence="3" type="ORF">M0K77_000312</name>
    <name evidence="2" type="ORF">M0K77_RS01560</name>
    <name evidence="6" type="ORF">QDQ51_06145</name>
</gene>
<keyword evidence="1" id="KW-0812">Transmembrane</keyword>
<evidence type="ECO:0000313" key="3">
    <source>
        <dbReference type="EMBL" id="EMR4588062.1"/>
    </source>
</evidence>
<keyword evidence="1" id="KW-1133">Transmembrane helix</keyword>
<evidence type="ECO:0000313" key="6">
    <source>
        <dbReference type="EMBL" id="MDH2305000.1"/>
    </source>
</evidence>
<organism evidence="6 7">
    <name type="scientific">Providencia rettgeri</name>
    <dbReference type="NCBI Taxonomy" id="587"/>
    <lineage>
        <taxon>Bacteria</taxon>
        <taxon>Pseudomonadati</taxon>
        <taxon>Pseudomonadota</taxon>
        <taxon>Gammaproteobacteria</taxon>
        <taxon>Enterobacterales</taxon>
        <taxon>Morganellaceae</taxon>
        <taxon>Providencia</taxon>
    </lineage>
</organism>